<dbReference type="RefSeq" id="WP_148954143.1">
    <property type="nucleotide sequence ID" value="NZ_VTEG01000008.1"/>
</dbReference>
<reference evidence="1 2" key="1">
    <citation type="submission" date="2019-08" db="EMBL/GenBank/DDBJ databases">
        <title>Bacillus genomes from the desert of Cuatro Cienegas, Coahuila.</title>
        <authorList>
            <person name="Olmedo-Alvarez G."/>
        </authorList>
    </citation>
    <scope>NUCLEOTIDE SEQUENCE [LARGE SCALE GENOMIC DNA]</scope>
    <source>
        <strain evidence="1 2">CH128b_4D</strain>
    </source>
</reference>
<name>A0A5D4MC63_9BACI</name>
<dbReference type="EMBL" id="VTEG01000008">
    <property type="protein sequence ID" value="TYR98903.1"/>
    <property type="molecule type" value="Genomic_DNA"/>
</dbReference>
<evidence type="ECO:0000313" key="1">
    <source>
        <dbReference type="EMBL" id="TYR98903.1"/>
    </source>
</evidence>
<accession>A0A5D4MC63</accession>
<dbReference type="AlphaFoldDB" id="A0A5D4MC63"/>
<sequence length="77" mass="8848">MTVLFGSVEYFERELNDYLVNQELSHLSIGQKIELTYTTIKEDIAHNFICSDTLREECLDNLNKAYKKVSGSLCVVN</sequence>
<gene>
    <name evidence="1" type="ORF">FZC84_12825</name>
</gene>
<protein>
    <submittedName>
        <fullName evidence="1">Uncharacterized protein</fullName>
    </submittedName>
</protein>
<organism evidence="1 2">
    <name type="scientific">Rossellomorea vietnamensis</name>
    <dbReference type="NCBI Taxonomy" id="218284"/>
    <lineage>
        <taxon>Bacteria</taxon>
        <taxon>Bacillati</taxon>
        <taxon>Bacillota</taxon>
        <taxon>Bacilli</taxon>
        <taxon>Bacillales</taxon>
        <taxon>Bacillaceae</taxon>
        <taxon>Rossellomorea</taxon>
    </lineage>
</organism>
<dbReference type="Proteomes" id="UP000325182">
    <property type="component" value="Unassembled WGS sequence"/>
</dbReference>
<proteinExistence type="predicted"/>
<comment type="caution">
    <text evidence="1">The sequence shown here is derived from an EMBL/GenBank/DDBJ whole genome shotgun (WGS) entry which is preliminary data.</text>
</comment>
<evidence type="ECO:0000313" key="2">
    <source>
        <dbReference type="Proteomes" id="UP000325182"/>
    </source>
</evidence>